<dbReference type="InterPro" id="IPR036709">
    <property type="entry name" value="Autotransporte_beta_dom_sf"/>
</dbReference>
<dbReference type="Gene3D" id="2.40.128.130">
    <property type="entry name" value="Autotransporter beta-domain"/>
    <property type="match status" value="1"/>
</dbReference>
<dbReference type="PANTHER" id="PTHR35037">
    <property type="entry name" value="C-TERMINAL REGION OF AIDA-LIKE PROTEIN"/>
    <property type="match status" value="1"/>
</dbReference>
<dbReference type="InterPro" id="IPR051551">
    <property type="entry name" value="Autotransporter_adhesion"/>
</dbReference>
<dbReference type="GO" id="GO:0019867">
    <property type="term" value="C:outer membrane"/>
    <property type="evidence" value="ECO:0007669"/>
    <property type="project" value="InterPro"/>
</dbReference>
<dbReference type="InterPro" id="IPR006315">
    <property type="entry name" value="OM_autotransptr_brl_dom"/>
</dbReference>
<dbReference type="EMBL" id="FUYX01000010">
    <property type="protein sequence ID" value="SKC01551.1"/>
    <property type="molecule type" value="Genomic_DNA"/>
</dbReference>
<proteinExistence type="predicted"/>
<reference evidence="2 3" key="1">
    <citation type="submission" date="2017-02" db="EMBL/GenBank/DDBJ databases">
        <authorList>
            <person name="Peterson S.W."/>
        </authorList>
    </citation>
    <scope>NUCLEOTIDE SEQUENCE [LARGE SCALE GENOMIC DNA]</scope>
    <source>
        <strain evidence="2 3">DSM 9653</strain>
    </source>
</reference>
<gene>
    <name evidence="2" type="ORF">SAMN05660750_03672</name>
</gene>
<feature type="non-terminal residue" evidence="2">
    <location>
        <position position="1"/>
    </location>
</feature>
<dbReference type="AlphaFoldDB" id="A0A1T5FZE4"/>
<dbReference type="Pfam" id="PF03797">
    <property type="entry name" value="Autotransporter"/>
    <property type="match status" value="1"/>
</dbReference>
<dbReference type="InterPro" id="IPR005546">
    <property type="entry name" value="Autotransporte_beta"/>
</dbReference>
<feature type="domain" description="Autotransporter" evidence="1">
    <location>
        <begin position="1"/>
        <end position="200"/>
    </location>
</feature>
<dbReference type="SUPFAM" id="SSF103515">
    <property type="entry name" value="Autotransporter"/>
    <property type="match status" value="1"/>
</dbReference>
<sequence length="200" mass="21522">DGYSIGAYWTHFGASGWYLDGVVQGTWFDAEADSKRQFKLNRDGFGFAASLEGGYPIALGNGWTIEPQAQLIYQTLVNGSGHDGAALVRFSDVESLAGRIGARLAKGWALDEGPRPRMLTAWLKASLWNEFLGDPKTSFSSASGMIPFRSDLGGAWGEVRVGVDSQIARNAALYASAGYSVGFDGRSHAYDGRLGVKVTW</sequence>
<organism evidence="2 3">
    <name type="scientific">Bosea thiooxidans</name>
    <dbReference type="NCBI Taxonomy" id="53254"/>
    <lineage>
        <taxon>Bacteria</taxon>
        <taxon>Pseudomonadati</taxon>
        <taxon>Pseudomonadota</taxon>
        <taxon>Alphaproteobacteria</taxon>
        <taxon>Hyphomicrobiales</taxon>
        <taxon>Boseaceae</taxon>
        <taxon>Bosea</taxon>
    </lineage>
</organism>
<protein>
    <submittedName>
        <fullName evidence="2">Outer membrane autotransporter barrel domain-containing protein</fullName>
    </submittedName>
</protein>
<dbReference type="PROSITE" id="PS51208">
    <property type="entry name" value="AUTOTRANSPORTER"/>
    <property type="match status" value="1"/>
</dbReference>
<dbReference type="Proteomes" id="UP000190130">
    <property type="component" value="Unassembled WGS sequence"/>
</dbReference>
<name>A0A1T5FZE4_9HYPH</name>
<dbReference type="NCBIfam" id="TIGR01414">
    <property type="entry name" value="autotrans_barl"/>
    <property type="match status" value="1"/>
</dbReference>
<dbReference type="OrthoDB" id="6053567at2"/>
<dbReference type="PANTHER" id="PTHR35037:SF3">
    <property type="entry name" value="C-TERMINAL REGION OF AIDA-LIKE PROTEIN"/>
    <property type="match status" value="1"/>
</dbReference>
<evidence type="ECO:0000313" key="3">
    <source>
        <dbReference type="Proteomes" id="UP000190130"/>
    </source>
</evidence>
<evidence type="ECO:0000313" key="2">
    <source>
        <dbReference type="EMBL" id="SKC01551.1"/>
    </source>
</evidence>
<accession>A0A1T5FZE4</accession>
<dbReference type="RefSeq" id="WP_139384454.1">
    <property type="nucleotide sequence ID" value="NZ_FUYX01000010.1"/>
</dbReference>
<evidence type="ECO:0000259" key="1">
    <source>
        <dbReference type="PROSITE" id="PS51208"/>
    </source>
</evidence>